<comment type="caution">
    <text evidence="1">The sequence shown here is derived from an EMBL/GenBank/DDBJ whole genome shotgun (WGS) entry which is preliminary data.</text>
</comment>
<sequence>MNAQLKLPFPGPEKIIKRIRDHLDELIEWLQSKGYSIVKINSLDYYRGNIEYTDWEKLRYQFFGADPVKIEKELQAMLKATA</sequence>
<proteinExistence type="predicted"/>
<name>A0A0F8ZH46_9ZZZZ</name>
<dbReference type="EMBL" id="LAZR01047897">
    <property type="protein sequence ID" value="KKK93152.1"/>
    <property type="molecule type" value="Genomic_DNA"/>
</dbReference>
<reference evidence="1" key="1">
    <citation type="journal article" date="2015" name="Nature">
        <title>Complex archaea that bridge the gap between prokaryotes and eukaryotes.</title>
        <authorList>
            <person name="Spang A."/>
            <person name="Saw J.H."/>
            <person name="Jorgensen S.L."/>
            <person name="Zaremba-Niedzwiedzka K."/>
            <person name="Martijn J."/>
            <person name="Lind A.E."/>
            <person name="van Eijk R."/>
            <person name="Schleper C."/>
            <person name="Guy L."/>
            <person name="Ettema T.J."/>
        </authorList>
    </citation>
    <scope>NUCLEOTIDE SEQUENCE</scope>
</reference>
<accession>A0A0F8ZH46</accession>
<organism evidence="1">
    <name type="scientific">marine sediment metagenome</name>
    <dbReference type="NCBI Taxonomy" id="412755"/>
    <lineage>
        <taxon>unclassified sequences</taxon>
        <taxon>metagenomes</taxon>
        <taxon>ecological metagenomes</taxon>
    </lineage>
</organism>
<evidence type="ECO:0000313" key="1">
    <source>
        <dbReference type="EMBL" id="KKK93152.1"/>
    </source>
</evidence>
<gene>
    <name evidence="1" type="ORF">LCGC14_2695730</name>
</gene>
<dbReference type="AlphaFoldDB" id="A0A0F8ZH46"/>
<protein>
    <submittedName>
        <fullName evidence="1">Uncharacterized protein</fullName>
    </submittedName>
</protein>